<dbReference type="AlphaFoldDB" id="E1QJU7"/>
<dbReference type="OrthoDB" id="9794628at2"/>
<dbReference type="HOGENOM" id="CLU_053466_0_0_7"/>
<dbReference type="PANTHER" id="PTHR33495">
    <property type="entry name" value="ANTI-SIGMA FACTOR ANTAGONIST TM_1081-RELATED-RELATED"/>
    <property type="match status" value="1"/>
</dbReference>
<dbReference type="InterPro" id="IPR003658">
    <property type="entry name" value="Anti-sigma_ant"/>
</dbReference>
<dbReference type="CDD" id="cd07043">
    <property type="entry name" value="STAS_anti-anti-sigma_factors"/>
    <property type="match status" value="1"/>
</dbReference>
<dbReference type="KEGG" id="dbr:Deba_2480"/>
<dbReference type="PROSITE" id="PS50801">
    <property type="entry name" value="STAS"/>
    <property type="match status" value="1"/>
</dbReference>
<dbReference type="InterPro" id="IPR002645">
    <property type="entry name" value="STAS_dom"/>
</dbReference>
<dbReference type="Pfam" id="PF01740">
    <property type="entry name" value="STAS"/>
    <property type="match status" value="1"/>
</dbReference>
<dbReference type="GO" id="GO:0043856">
    <property type="term" value="F:anti-sigma factor antagonist activity"/>
    <property type="evidence" value="ECO:0007669"/>
    <property type="project" value="InterPro"/>
</dbReference>
<name>E1QJU7_DESB2</name>
<dbReference type="Proteomes" id="UP000009047">
    <property type="component" value="Chromosome"/>
</dbReference>
<evidence type="ECO:0000259" key="3">
    <source>
        <dbReference type="PROSITE" id="PS50801"/>
    </source>
</evidence>
<dbReference type="RefSeq" id="WP_013259279.1">
    <property type="nucleotide sequence ID" value="NC_014365.1"/>
</dbReference>
<evidence type="ECO:0000256" key="1">
    <source>
        <dbReference type="ARBA" id="ARBA00009013"/>
    </source>
</evidence>
<dbReference type="EMBL" id="CP002085">
    <property type="protein sequence ID" value="ADK85840.1"/>
    <property type="molecule type" value="Genomic_DNA"/>
</dbReference>
<sequence>MLEITAVELAGLPGCRLSGRLDGLTVAQAQAGLDDLVAAGRRTIVMDLDPLTYVSSAGLRVFLMTQKLLAKVGGRLIIFRPATAVLQVFQLSGLLKLFDVADTDEELERLCRPEPAAPACRQIQHDGVAFSLIERSAPPAALVSHGSQDKQGRAAYDRQDVVAVPADGMTMAAGLGAFGETYDEYKQFFGESLVINGSFFYQPAVPRAGADCILNLDAAATVSYNFLHAFAFRGDYAAVCAFEGHDGPVELERLMAALTKLCPAPALGVVLLAESKGLWGMSLQKAPIIDNQPPDGAEIFSPELFAQWMNFPVEPADFGHIVAGVGLAVAGRAVAPARLRPWLPADADFHLHAAVFDKGPLDKRPERFADELARVVAELEPRKVQHLLGRSRLTGGLAGLVALEV</sequence>
<dbReference type="Gene3D" id="3.30.750.24">
    <property type="entry name" value="STAS domain"/>
    <property type="match status" value="1"/>
</dbReference>
<evidence type="ECO:0000313" key="4">
    <source>
        <dbReference type="EMBL" id="ADK85840.1"/>
    </source>
</evidence>
<reference evidence="4 5" key="1">
    <citation type="journal article" date="2010" name="Stand. Genomic Sci.">
        <title>Complete genome sequence of Desulfarculus baarsii type strain (2st14).</title>
        <authorList>
            <person name="Sun H."/>
            <person name="Spring S."/>
            <person name="Lapidus A."/>
            <person name="Davenport K."/>
            <person name="Del Rio T.G."/>
            <person name="Tice H."/>
            <person name="Nolan M."/>
            <person name="Copeland A."/>
            <person name="Cheng J.F."/>
            <person name="Lucas S."/>
            <person name="Tapia R."/>
            <person name="Goodwin L."/>
            <person name="Pitluck S."/>
            <person name="Ivanova N."/>
            <person name="Pagani I."/>
            <person name="Mavromatis K."/>
            <person name="Ovchinnikova G."/>
            <person name="Pati A."/>
            <person name="Chen A."/>
            <person name="Palaniappan K."/>
            <person name="Hauser L."/>
            <person name="Chang Y.J."/>
            <person name="Jeffries C.D."/>
            <person name="Detter J.C."/>
            <person name="Han C."/>
            <person name="Rohde M."/>
            <person name="Brambilla E."/>
            <person name="Goker M."/>
            <person name="Woyke T."/>
            <person name="Bristow J."/>
            <person name="Eisen J.A."/>
            <person name="Markowitz V."/>
            <person name="Hugenholtz P."/>
            <person name="Kyrpides N.C."/>
            <person name="Klenk H.P."/>
            <person name="Land M."/>
        </authorList>
    </citation>
    <scope>NUCLEOTIDE SEQUENCE [LARGE SCALE GENOMIC DNA]</scope>
    <source>
        <strain evidence="5">ATCC 33931 / DSM 2075 / LMG 7858 / VKM B-1802 / 2st14</strain>
    </source>
</reference>
<accession>E1QJU7</accession>
<dbReference type="SUPFAM" id="SSF52091">
    <property type="entry name" value="SpoIIaa-like"/>
    <property type="match status" value="1"/>
</dbReference>
<dbReference type="InterPro" id="IPR036513">
    <property type="entry name" value="STAS_dom_sf"/>
</dbReference>
<comment type="similarity">
    <text evidence="1 2">Belongs to the anti-sigma-factor antagonist family.</text>
</comment>
<dbReference type="eggNOG" id="COG1366">
    <property type="taxonomic scope" value="Bacteria"/>
</dbReference>
<organism evidence="4 5">
    <name type="scientific">Desulfarculus baarsii (strain ATCC 33931 / DSM 2075 / LMG 7858 / VKM B-1802 / 2st14)</name>
    <dbReference type="NCBI Taxonomy" id="644282"/>
    <lineage>
        <taxon>Bacteria</taxon>
        <taxon>Pseudomonadati</taxon>
        <taxon>Thermodesulfobacteriota</taxon>
        <taxon>Desulfarculia</taxon>
        <taxon>Desulfarculales</taxon>
        <taxon>Desulfarculaceae</taxon>
        <taxon>Desulfarculus</taxon>
    </lineage>
</organism>
<proteinExistence type="inferred from homology"/>
<evidence type="ECO:0000313" key="5">
    <source>
        <dbReference type="Proteomes" id="UP000009047"/>
    </source>
</evidence>
<evidence type="ECO:0000256" key="2">
    <source>
        <dbReference type="RuleBase" id="RU003749"/>
    </source>
</evidence>
<feature type="domain" description="STAS" evidence="3">
    <location>
        <begin position="2"/>
        <end position="94"/>
    </location>
</feature>
<gene>
    <name evidence="4" type="ordered locus">Deba_2480</name>
</gene>
<dbReference type="STRING" id="644282.Deba_2480"/>
<dbReference type="NCBIfam" id="TIGR00377">
    <property type="entry name" value="ant_ant_sig"/>
    <property type="match status" value="1"/>
</dbReference>
<protein>
    <recommendedName>
        <fullName evidence="2">Anti-sigma factor antagonist</fullName>
    </recommendedName>
</protein>
<keyword evidence="5" id="KW-1185">Reference proteome</keyword>